<dbReference type="EMBL" id="FNQK01000001">
    <property type="protein sequence ID" value="SDZ73726.1"/>
    <property type="molecule type" value="Genomic_DNA"/>
</dbReference>
<accession>A0A1H3VG41</accession>
<reference evidence="1 2" key="1">
    <citation type="submission" date="2016-10" db="EMBL/GenBank/DDBJ databases">
        <authorList>
            <person name="de Groot N.N."/>
        </authorList>
    </citation>
    <scope>NUCLEOTIDE SEQUENCE [LARGE SCALE GENOMIC DNA]</scope>
    <source>
        <strain evidence="1 2">DSM 23842</strain>
    </source>
</reference>
<dbReference type="OrthoDB" id="1522454at2"/>
<sequence length="361" mass="42272">MQYKFLIYISYSYALPIGIPLEQEINKRGYTIQWFSDLEEGRRVLQGKKNVLDSIQDVIDYKPHVVLTATDDVPDFISGIKTQIFHGFLTFKRPEKKRGEAHFRIRGFFDLYCTQGPTTTKGFNAQAKKHPHFEVIETGWSKVDPLFPMLESNLDQSETPTVLIASTFTKRLSLAYNDSVFNHIKKLSCSGNYNFIMVLHPKLPSEVKQRWQELNNEYFQYYDTTDLVPLFKKANLMFADTTSAIQEFLLQKKPVVTFNHTFNHNYLINITKAFEIKDSFDLALSRPPELIKNITAFVEELHPYYDGKSSKRIIDATIDFLHKDKSHLDRKPLNLIRKYKIRKRLNYFTFKTFSRAYTIKA</sequence>
<name>A0A1H3VG41_BIZPA</name>
<evidence type="ECO:0000313" key="1">
    <source>
        <dbReference type="EMBL" id="SDZ73726.1"/>
    </source>
</evidence>
<dbReference type="GO" id="GO:0016740">
    <property type="term" value="F:transferase activity"/>
    <property type="evidence" value="ECO:0007669"/>
    <property type="project" value="UniProtKB-KW"/>
</dbReference>
<dbReference type="SUPFAM" id="SSF53756">
    <property type="entry name" value="UDP-Glycosyltransferase/glycogen phosphorylase"/>
    <property type="match status" value="1"/>
</dbReference>
<organism evidence="1 2">
    <name type="scientific">Bizionia paragorgiae</name>
    <dbReference type="NCBI Taxonomy" id="283786"/>
    <lineage>
        <taxon>Bacteria</taxon>
        <taxon>Pseudomonadati</taxon>
        <taxon>Bacteroidota</taxon>
        <taxon>Flavobacteriia</taxon>
        <taxon>Flavobacteriales</taxon>
        <taxon>Flavobacteriaceae</taxon>
        <taxon>Bizionia</taxon>
    </lineage>
</organism>
<dbReference type="STRING" id="283786.SAMN04487990_101131"/>
<proteinExistence type="predicted"/>
<dbReference type="RefSeq" id="WP_092131123.1">
    <property type="nucleotide sequence ID" value="NZ_FNQK01000001.1"/>
</dbReference>
<gene>
    <name evidence="1" type="ORF">SAMN04487990_101131</name>
</gene>
<dbReference type="Proteomes" id="UP000198846">
    <property type="component" value="Unassembled WGS sequence"/>
</dbReference>
<evidence type="ECO:0000313" key="2">
    <source>
        <dbReference type="Proteomes" id="UP000198846"/>
    </source>
</evidence>
<dbReference type="Gene3D" id="3.40.50.12580">
    <property type="match status" value="1"/>
</dbReference>
<protein>
    <submittedName>
        <fullName evidence="1">CDP-glycerol glycerophosphotransferase, TagB/SpsB family</fullName>
    </submittedName>
</protein>
<keyword evidence="2" id="KW-1185">Reference proteome</keyword>
<dbReference type="InterPro" id="IPR043148">
    <property type="entry name" value="TagF_C"/>
</dbReference>
<keyword evidence="1" id="KW-0808">Transferase</keyword>
<dbReference type="AlphaFoldDB" id="A0A1H3VG41"/>